<reference evidence="3" key="1">
    <citation type="journal article" date="2019" name="Int. J. Syst. Evol. Microbiol.">
        <title>The Global Catalogue of Microorganisms (GCM) 10K type strain sequencing project: providing services to taxonomists for standard genome sequencing and annotation.</title>
        <authorList>
            <consortium name="The Broad Institute Genomics Platform"/>
            <consortium name="The Broad Institute Genome Sequencing Center for Infectious Disease"/>
            <person name="Wu L."/>
            <person name="Ma J."/>
        </authorList>
    </citation>
    <scope>NUCLEOTIDE SEQUENCE [LARGE SCALE GENOMIC DNA]</scope>
    <source>
        <strain evidence="3">KCTC 62164</strain>
    </source>
</reference>
<evidence type="ECO:0000313" key="3">
    <source>
        <dbReference type="Proteomes" id="UP001595444"/>
    </source>
</evidence>
<proteinExistence type="predicted"/>
<evidence type="ECO:0000313" key="2">
    <source>
        <dbReference type="EMBL" id="MFC3052300.1"/>
    </source>
</evidence>
<keyword evidence="3" id="KW-1185">Reference proteome</keyword>
<sequence length="56" mass="6699">MELATYWKISHRTLERWRWLGKGPIFMKLGGRILYSIQEVEAFEQAQRRQSTSGKE</sequence>
<name>A0ABV7D610_9PROT</name>
<protein>
    <submittedName>
        <fullName evidence="2">Helix-turn-helix domain-containing protein</fullName>
    </submittedName>
</protein>
<comment type="caution">
    <text evidence="2">The sequence shown here is derived from an EMBL/GenBank/DDBJ whole genome shotgun (WGS) entry which is preliminary data.</text>
</comment>
<dbReference type="SUPFAM" id="SSF46955">
    <property type="entry name" value="Putative DNA-binding domain"/>
    <property type="match status" value="1"/>
</dbReference>
<dbReference type="Pfam" id="PF12728">
    <property type="entry name" value="HTH_17"/>
    <property type="match status" value="1"/>
</dbReference>
<dbReference type="Proteomes" id="UP001595444">
    <property type="component" value="Unassembled WGS sequence"/>
</dbReference>
<gene>
    <name evidence="2" type="ORF">ACFOKA_10330</name>
</gene>
<organism evidence="2 3">
    <name type="scientific">Kordiimonas pumila</name>
    <dbReference type="NCBI Taxonomy" id="2161677"/>
    <lineage>
        <taxon>Bacteria</taxon>
        <taxon>Pseudomonadati</taxon>
        <taxon>Pseudomonadota</taxon>
        <taxon>Alphaproteobacteria</taxon>
        <taxon>Kordiimonadales</taxon>
        <taxon>Kordiimonadaceae</taxon>
        <taxon>Kordiimonas</taxon>
    </lineage>
</organism>
<dbReference type="InterPro" id="IPR041657">
    <property type="entry name" value="HTH_17"/>
</dbReference>
<dbReference type="RefSeq" id="WP_194215935.1">
    <property type="nucleotide sequence ID" value="NZ_CP061205.1"/>
</dbReference>
<accession>A0ABV7D610</accession>
<evidence type="ECO:0000259" key="1">
    <source>
        <dbReference type="Pfam" id="PF12728"/>
    </source>
</evidence>
<dbReference type="InterPro" id="IPR009061">
    <property type="entry name" value="DNA-bd_dom_put_sf"/>
</dbReference>
<dbReference type="EMBL" id="JBHRSL010000010">
    <property type="protein sequence ID" value="MFC3052300.1"/>
    <property type="molecule type" value="Genomic_DNA"/>
</dbReference>
<feature type="domain" description="Helix-turn-helix" evidence="1">
    <location>
        <begin position="2"/>
        <end position="47"/>
    </location>
</feature>